<dbReference type="PROSITE" id="PS00636">
    <property type="entry name" value="DNAJ_1"/>
    <property type="match status" value="1"/>
</dbReference>
<dbReference type="PRINTS" id="PR00625">
    <property type="entry name" value="JDOMAIN"/>
</dbReference>
<protein>
    <submittedName>
        <fullName evidence="2">G10315 protein</fullName>
    </submittedName>
</protein>
<accession>A0ABP1G7L6</accession>
<dbReference type="PANTHER" id="PTHR44200">
    <property type="entry name" value="DNAJ HOMOLOG SUBFAMILY C MEMBER 7"/>
    <property type="match status" value="1"/>
</dbReference>
<dbReference type="Proteomes" id="UP001497392">
    <property type="component" value="Unassembled WGS sequence"/>
</dbReference>
<dbReference type="InterPro" id="IPR052758">
    <property type="entry name" value="SRC_co-chaperone"/>
</dbReference>
<dbReference type="PROSITE" id="PS50076">
    <property type="entry name" value="DNAJ_2"/>
    <property type="match status" value="1"/>
</dbReference>
<dbReference type="CDD" id="cd06257">
    <property type="entry name" value="DnaJ"/>
    <property type="match status" value="1"/>
</dbReference>
<dbReference type="PANTHER" id="PTHR44200:SF1">
    <property type="entry name" value="DNAJ HOMOLOG SUBFAMILY C MEMBER 7"/>
    <property type="match status" value="1"/>
</dbReference>
<evidence type="ECO:0000313" key="2">
    <source>
        <dbReference type="EMBL" id="CAL5227365.1"/>
    </source>
</evidence>
<dbReference type="SUPFAM" id="SSF46565">
    <property type="entry name" value="Chaperone J-domain"/>
    <property type="match status" value="1"/>
</dbReference>
<sequence>MRPQAAERAVARKVVPGSHYEVLGLTMAASQKDVQSAYRRQATRWHPDKWVTAAPEAQQSAAQKFAQVQSAHEVLADPTERARYDARHMS</sequence>
<proteinExistence type="predicted"/>
<dbReference type="InterPro" id="IPR001623">
    <property type="entry name" value="DnaJ_domain"/>
</dbReference>
<reference evidence="2 3" key="1">
    <citation type="submission" date="2024-06" db="EMBL/GenBank/DDBJ databases">
        <authorList>
            <person name="Kraege A."/>
            <person name="Thomma B."/>
        </authorList>
    </citation>
    <scope>NUCLEOTIDE SEQUENCE [LARGE SCALE GENOMIC DNA]</scope>
</reference>
<evidence type="ECO:0000313" key="3">
    <source>
        <dbReference type="Proteomes" id="UP001497392"/>
    </source>
</evidence>
<comment type="caution">
    <text evidence="2">The sequence shown here is derived from an EMBL/GenBank/DDBJ whole genome shotgun (WGS) entry which is preliminary data.</text>
</comment>
<dbReference type="EMBL" id="CAXHTA020000017">
    <property type="protein sequence ID" value="CAL5227365.1"/>
    <property type="molecule type" value="Genomic_DNA"/>
</dbReference>
<keyword evidence="3" id="KW-1185">Reference proteome</keyword>
<dbReference type="InterPro" id="IPR036869">
    <property type="entry name" value="J_dom_sf"/>
</dbReference>
<gene>
    <name evidence="2" type="primary">g10315</name>
    <name evidence="2" type="ORF">VP750_LOCUS9271</name>
</gene>
<name>A0ABP1G7L6_9CHLO</name>
<dbReference type="Pfam" id="PF00226">
    <property type="entry name" value="DnaJ"/>
    <property type="match status" value="1"/>
</dbReference>
<dbReference type="Gene3D" id="1.10.287.110">
    <property type="entry name" value="DnaJ domain"/>
    <property type="match status" value="1"/>
</dbReference>
<dbReference type="InterPro" id="IPR018253">
    <property type="entry name" value="DnaJ_domain_CS"/>
</dbReference>
<evidence type="ECO:0000259" key="1">
    <source>
        <dbReference type="PROSITE" id="PS50076"/>
    </source>
</evidence>
<feature type="domain" description="J" evidence="1">
    <location>
        <begin position="18"/>
        <end position="88"/>
    </location>
</feature>
<dbReference type="SMART" id="SM00271">
    <property type="entry name" value="DnaJ"/>
    <property type="match status" value="1"/>
</dbReference>
<organism evidence="2 3">
    <name type="scientific">Coccomyxa viridis</name>
    <dbReference type="NCBI Taxonomy" id="1274662"/>
    <lineage>
        <taxon>Eukaryota</taxon>
        <taxon>Viridiplantae</taxon>
        <taxon>Chlorophyta</taxon>
        <taxon>core chlorophytes</taxon>
        <taxon>Trebouxiophyceae</taxon>
        <taxon>Trebouxiophyceae incertae sedis</taxon>
        <taxon>Coccomyxaceae</taxon>
        <taxon>Coccomyxa</taxon>
    </lineage>
</organism>